<evidence type="ECO:0000256" key="1">
    <source>
        <dbReference type="ARBA" id="ARBA00005010"/>
    </source>
</evidence>
<sequence length="218" mass="25036">MSNLPYFPVILDLEKFRILVIGGGKVGSKRALKFHKYSKNVTVVSENFSEDLLNSPIEKIKMNAENLSEDFLKRFDIIVTATNNRELNSKLCNLAKKLGKLCNNPTNPEDSNFIVPIFYSDENYEIAVTTYGKSSLVSEFILNEILDGLSQKKDFVNLLTNAMARVKEIAKKKINDPSLRFALYYKIFYDKLFSDFLINGKYNEAINRAEEIMNEYIK</sequence>
<dbReference type="PANTHER" id="PTHR35330">
    <property type="entry name" value="SIROHEME BIOSYNTHESIS PROTEIN MET8"/>
    <property type="match status" value="1"/>
</dbReference>
<dbReference type="GO" id="GO:0004325">
    <property type="term" value="F:ferrochelatase activity"/>
    <property type="evidence" value="ECO:0007669"/>
    <property type="project" value="InterPro"/>
</dbReference>
<dbReference type="PANTHER" id="PTHR35330:SF1">
    <property type="entry name" value="SIROHEME BIOSYNTHESIS PROTEIN MET8"/>
    <property type="match status" value="1"/>
</dbReference>
<name>A0A2T9X2B0_9CREN</name>
<dbReference type="GO" id="GO:0019354">
    <property type="term" value="P:siroheme biosynthetic process"/>
    <property type="evidence" value="ECO:0007669"/>
    <property type="project" value="UniProtKB-UniPathway"/>
</dbReference>
<dbReference type="Gene3D" id="3.40.50.720">
    <property type="entry name" value="NAD(P)-binding Rossmann-like Domain"/>
    <property type="match status" value="1"/>
</dbReference>
<evidence type="ECO:0000256" key="4">
    <source>
        <dbReference type="ARBA" id="ARBA00023027"/>
    </source>
</evidence>
<comment type="caution">
    <text evidence="6">The sequence shown here is derived from an EMBL/GenBank/DDBJ whole genome shotgun (WGS) entry which is preliminary data.</text>
</comment>
<dbReference type="SUPFAM" id="SSF75615">
    <property type="entry name" value="Siroheme synthase middle domains-like"/>
    <property type="match status" value="1"/>
</dbReference>
<comment type="pathway">
    <text evidence="1">Porphyrin-containing compound metabolism; siroheme biosynthesis; sirohydrochlorin from precorrin-2: step 1/1.</text>
</comment>
<evidence type="ECO:0000256" key="5">
    <source>
        <dbReference type="ARBA" id="ARBA00023244"/>
    </source>
</evidence>
<evidence type="ECO:0000313" key="7">
    <source>
        <dbReference type="Proteomes" id="UP000245638"/>
    </source>
</evidence>
<evidence type="ECO:0000313" key="6">
    <source>
        <dbReference type="EMBL" id="PVU74209.1"/>
    </source>
</evidence>
<dbReference type="EC" id="1.3.1.76" evidence="2"/>
<reference evidence="6 7" key="1">
    <citation type="journal article" date="2015" name="Appl. Environ. Microbiol.">
        <title>Nanoarchaeota, Their Sulfolobales Host, and Nanoarchaeota Virus Distribution across Yellowstone National Park Hot Springs.</title>
        <authorList>
            <person name="Munson-McGee J.H."/>
            <person name="Field E.K."/>
            <person name="Bateson M."/>
            <person name="Rooney C."/>
            <person name="Stepanauskas R."/>
            <person name="Young M.J."/>
        </authorList>
    </citation>
    <scope>NUCLEOTIDE SEQUENCE [LARGE SCALE GENOMIC DNA]</scope>
    <source>
        <strain evidence="6">SCGC AC-742_N10</strain>
    </source>
</reference>
<organism evidence="6 7">
    <name type="scientific">Acidianus hospitalis</name>
    <dbReference type="NCBI Taxonomy" id="563177"/>
    <lineage>
        <taxon>Archaea</taxon>
        <taxon>Thermoproteota</taxon>
        <taxon>Thermoprotei</taxon>
        <taxon>Sulfolobales</taxon>
        <taxon>Sulfolobaceae</taxon>
        <taxon>Acidianus</taxon>
    </lineage>
</organism>
<dbReference type="Proteomes" id="UP000245638">
    <property type="component" value="Unassembled WGS sequence"/>
</dbReference>
<protein>
    <recommendedName>
        <fullName evidence="2">precorrin-2 dehydrogenase</fullName>
        <ecNumber evidence="2">1.3.1.76</ecNumber>
    </recommendedName>
</protein>
<dbReference type="SUPFAM" id="SSF51735">
    <property type="entry name" value="NAD(P)-binding Rossmann-fold domains"/>
    <property type="match status" value="1"/>
</dbReference>
<keyword evidence="5" id="KW-0627">Porphyrin biosynthesis</keyword>
<dbReference type="InterPro" id="IPR036291">
    <property type="entry name" value="NAD(P)-bd_dom_sf"/>
</dbReference>
<evidence type="ECO:0000256" key="3">
    <source>
        <dbReference type="ARBA" id="ARBA00023002"/>
    </source>
</evidence>
<proteinExistence type="predicted"/>
<evidence type="ECO:0000256" key="2">
    <source>
        <dbReference type="ARBA" id="ARBA00012400"/>
    </source>
</evidence>
<dbReference type="GO" id="GO:0043115">
    <property type="term" value="F:precorrin-2 dehydrogenase activity"/>
    <property type="evidence" value="ECO:0007669"/>
    <property type="project" value="UniProtKB-EC"/>
</dbReference>
<gene>
    <name evidence="6" type="ORF">DDW13_08610</name>
</gene>
<keyword evidence="3" id="KW-0560">Oxidoreductase</keyword>
<dbReference type="UniPathway" id="UPA00262">
    <property type="reaction ID" value="UER00222"/>
</dbReference>
<dbReference type="EMBL" id="QEFD01000232">
    <property type="protein sequence ID" value="PVU74209.1"/>
    <property type="molecule type" value="Genomic_DNA"/>
</dbReference>
<dbReference type="InterPro" id="IPR028161">
    <property type="entry name" value="Met8-like"/>
</dbReference>
<dbReference type="Pfam" id="PF13241">
    <property type="entry name" value="NAD_binding_7"/>
    <property type="match status" value="1"/>
</dbReference>
<accession>A0A2T9X2B0</accession>
<dbReference type="AlphaFoldDB" id="A0A2T9X2B0"/>
<keyword evidence="4" id="KW-0520">NAD</keyword>